<dbReference type="InterPro" id="IPR029063">
    <property type="entry name" value="SAM-dependent_MTases_sf"/>
</dbReference>
<gene>
    <name evidence="2" type="ORF">SAMN05660330_02077</name>
</gene>
<dbReference type="InterPro" id="IPR013216">
    <property type="entry name" value="Methyltransf_11"/>
</dbReference>
<keyword evidence="2" id="KW-0489">Methyltransferase</keyword>
<protein>
    <submittedName>
        <fullName evidence="2">Methyltransferase domain-containing protein</fullName>
    </submittedName>
</protein>
<dbReference type="EMBL" id="FNJI01000012">
    <property type="protein sequence ID" value="SDP19584.1"/>
    <property type="molecule type" value="Genomic_DNA"/>
</dbReference>
<dbReference type="Pfam" id="PF08241">
    <property type="entry name" value="Methyltransf_11"/>
    <property type="match status" value="1"/>
</dbReference>
<dbReference type="Gene3D" id="3.40.50.150">
    <property type="entry name" value="Vaccinia Virus protein VP39"/>
    <property type="match status" value="1"/>
</dbReference>
<sequence>MSLLPLYVNDGKPALELSGTQVAAVRDFNEKVDSGEYRLVANPCLCGGMADNGDWLISEKDRYGIPIRIVLCQHCGLVRSDPNLDQQSTAKFYDSEYRRIYSGQSHASAEIFEEQKKRGLLLLDILGGHVNLAMIKKVFEVGCGAGGILYSFREAGKEVGGCDYGQEYLRYGREKGLTLYCGDIDSTGIAKESRDLLILSHVLEHFPAPAREISSLLDYLKPGGYLLLEVPGVMNIFRVYFRPIMYFQNAHVFNYYRKALFLFLESLGLEIINGNEHARFLCRKPINPRQISTNPSWRKKLGGQAMKVLSSLIVLRYFWWLNPYWLLSVMRRKKSGQ</sequence>
<dbReference type="RefSeq" id="WP_092222513.1">
    <property type="nucleotide sequence ID" value="NZ_FNJI01000012.1"/>
</dbReference>
<dbReference type="PANTHER" id="PTHR43861">
    <property type="entry name" value="TRANS-ACONITATE 2-METHYLTRANSFERASE-RELATED"/>
    <property type="match status" value="1"/>
</dbReference>
<keyword evidence="2" id="KW-0808">Transferase</keyword>
<accession>A0A1H0QQG4</accession>
<name>A0A1H0QQG4_9BACT</name>
<proteinExistence type="predicted"/>
<dbReference type="STRING" id="91360.SAMN05660330_02077"/>
<dbReference type="SUPFAM" id="SSF53335">
    <property type="entry name" value="S-adenosyl-L-methionine-dependent methyltransferases"/>
    <property type="match status" value="1"/>
</dbReference>
<dbReference type="AlphaFoldDB" id="A0A1H0QQG4"/>
<keyword evidence="3" id="KW-1185">Reference proteome</keyword>
<dbReference type="Proteomes" id="UP000199073">
    <property type="component" value="Unassembled WGS sequence"/>
</dbReference>
<dbReference type="OrthoDB" id="5292242at2"/>
<dbReference type="GO" id="GO:0032259">
    <property type="term" value="P:methylation"/>
    <property type="evidence" value="ECO:0007669"/>
    <property type="project" value="UniProtKB-KW"/>
</dbReference>
<feature type="domain" description="Methyltransferase type 11" evidence="1">
    <location>
        <begin position="140"/>
        <end position="227"/>
    </location>
</feature>
<evidence type="ECO:0000313" key="2">
    <source>
        <dbReference type="EMBL" id="SDP19584.1"/>
    </source>
</evidence>
<dbReference type="GO" id="GO:0008757">
    <property type="term" value="F:S-adenosylmethionine-dependent methyltransferase activity"/>
    <property type="evidence" value="ECO:0007669"/>
    <property type="project" value="InterPro"/>
</dbReference>
<evidence type="ECO:0000259" key="1">
    <source>
        <dbReference type="Pfam" id="PF08241"/>
    </source>
</evidence>
<evidence type="ECO:0000313" key="3">
    <source>
        <dbReference type="Proteomes" id="UP000199073"/>
    </source>
</evidence>
<reference evidence="2 3" key="1">
    <citation type="submission" date="2016-10" db="EMBL/GenBank/DDBJ databases">
        <authorList>
            <person name="de Groot N.N."/>
        </authorList>
    </citation>
    <scope>NUCLEOTIDE SEQUENCE [LARGE SCALE GENOMIC DNA]</scope>
    <source>
        <strain evidence="2 3">DSM 12130</strain>
    </source>
</reference>
<organism evidence="2 3">
    <name type="scientific">Desulforhopalus singaporensis</name>
    <dbReference type="NCBI Taxonomy" id="91360"/>
    <lineage>
        <taxon>Bacteria</taxon>
        <taxon>Pseudomonadati</taxon>
        <taxon>Thermodesulfobacteriota</taxon>
        <taxon>Desulfobulbia</taxon>
        <taxon>Desulfobulbales</taxon>
        <taxon>Desulfocapsaceae</taxon>
        <taxon>Desulforhopalus</taxon>
    </lineage>
</organism>
<dbReference type="CDD" id="cd02440">
    <property type="entry name" value="AdoMet_MTases"/>
    <property type="match status" value="1"/>
</dbReference>